<proteinExistence type="predicted"/>
<reference evidence="3 4" key="1">
    <citation type="submission" date="2019-06" db="EMBL/GenBank/DDBJ databases">
        <title>Rhizobium sp. CL12 isolated from roots of soybean.</title>
        <authorList>
            <person name="Wang C."/>
        </authorList>
    </citation>
    <scope>NUCLEOTIDE SEQUENCE [LARGE SCALE GENOMIC DNA]</scope>
    <source>
        <strain evidence="3 4">CL12</strain>
    </source>
</reference>
<evidence type="ECO:0000259" key="2">
    <source>
        <dbReference type="PROSITE" id="PS51502"/>
    </source>
</evidence>
<dbReference type="InterPro" id="IPR044662">
    <property type="entry name" value="HS1/DABB1-like"/>
</dbReference>
<dbReference type="PANTHER" id="PTHR33178">
    <property type="match status" value="1"/>
</dbReference>
<organism evidence="3 4">
    <name type="scientific">Rhizobium glycinendophyticum</name>
    <dbReference type="NCBI Taxonomy" id="2589807"/>
    <lineage>
        <taxon>Bacteria</taxon>
        <taxon>Pseudomonadati</taxon>
        <taxon>Pseudomonadota</taxon>
        <taxon>Alphaproteobacteria</taxon>
        <taxon>Hyphomicrobiales</taxon>
        <taxon>Rhizobiaceae</taxon>
        <taxon>Rhizobium/Agrobacterium group</taxon>
        <taxon>Rhizobium</taxon>
    </lineage>
</organism>
<dbReference type="Pfam" id="PF07876">
    <property type="entry name" value="Dabb"/>
    <property type="match status" value="1"/>
</dbReference>
<protein>
    <submittedName>
        <fullName evidence="3">Dabb family protein</fullName>
    </submittedName>
</protein>
<dbReference type="EMBL" id="VFYP01000007">
    <property type="protein sequence ID" value="TPP04568.1"/>
    <property type="molecule type" value="Genomic_DNA"/>
</dbReference>
<name>A0A504TPD6_9HYPH</name>
<dbReference type="Gene3D" id="3.30.70.100">
    <property type="match status" value="1"/>
</dbReference>
<evidence type="ECO:0000313" key="4">
    <source>
        <dbReference type="Proteomes" id="UP000316429"/>
    </source>
</evidence>
<dbReference type="Proteomes" id="UP000316429">
    <property type="component" value="Unassembled WGS sequence"/>
</dbReference>
<dbReference type="PROSITE" id="PS51502">
    <property type="entry name" value="S_R_A_B_BARREL"/>
    <property type="match status" value="1"/>
</dbReference>
<feature type="domain" description="Stress-response A/B barrel" evidence="2">
    <location>
        <begin position="2"/>
        <end position="100"/>
    </location>
</feature>
<sequence>MIRHIVLIRFQPTVSPAVIEDLFAELHQIEGKVTGLLSITSGRSESPERIERGYLHGFVADFTDWAALEAYQVHPDHKRFGARLVVHAEGGLDGILVFDLAVQTQGSPT</sequence>
<dbReference type="AlphaFoldDB" id="A0A504TPD6"/>
<comment type="caution">
    <text evidence="3">The sequence shown here is derived from an EMBL/GenBank/DDBJ whole genome shotgun (WGS) entry which is preliminary data.</text>
</comment>
<gene>
    <name evidence="3" type="ORF">FJQ55_21885</name>
</gene>
<dbReference type="RefSeq" id="WP_140832035.1">
    <property type="nucleotide sequence ID" value="NZ_VFYP01000007.1"/>
</dbReference>
<dbReference type="OrthoDB" id="9816070at2"/>
<dbReference type="SMART" id="SM00886">
    <property type="entry name" value="Dabb"/>
    <property type="match status" value="1"/>
</dbReference>
<evidence type="ECO:0000256" key="1">
    <source>
        <dbReference type="ARBA" id="ARBA00011738"/>
    </source>
</evidence>
<comment type="subunit">
    <text evidence="1">Homodimer.</text>
</comment>
<accession>A0A504TPD6</accession>
<dbReference type="InterPro" id="IPR011008">
    <property type="entry name" value="Dimeric_a/b-barrel"/>
</dbReference>
<dbReference type="SUPFAM" id="SSF54909">
    <property type="entry name" value="Dimeric alpha+beta barrel"/>
    <property type="match status" value="1"/>
</dbReference>
<dbReference type="InterPro" id="IPR013097">
    <property type="entry name" value="Dabb"/>
</dbReference>
<keyword evidence="4" id="KW-1185">Reference proteome</keyword>
<evidence type="ECO:0000313" key="3">
    <source>
        <dbReference type="EMBL" id="TPP04568.1"/>
    </source>
</evidence>
<dbReference type="PANTHER" id="PTHR33178:SF10">
    <property type="entry name" value="STRESS-RESPONSE A_B BARREL DOMAIN-CONTAINING PROTEIN"/>
    <property type="match status" value="1"/>
</dbReference>